<dbReference type="AlphaFoldDB" id="B1I4E5"/>
<proteinExistence type="inferred from homology"/>
<protein>
    <recommendedName>
        <fullName evidence="5">DUF881 domain-containing protein</fullName>
    </recommendedName>
</protein>
<dbReference type="InterPro" id="IPR010273">
    <property type="entry name" value="DUF881"/>
</dbReference>
<dbReference type="PANTHER" id="PTHR37313:SF2">
    <property type="entry name" value="UPF0749 PROTEIN YLXX"/>
    <property type="match status" value="1"/>
</dbReference>
<keyword evidence="4" id="KW-1185">Reference proteome</keyword>
<reference evidence="4" key="1">
    <citation type="submission" date="2007-10" db="EMBL/GenBank/DDBJ databases">
        <title>Complete sequence of chromosome of Desulforudis audaxviator MP104C.</title>
        <authorList>
            <person name="Copeland A."/>
            <person name="Lucas S."/>
            <person name="Lapidus A."/>
            <person name="Barry K."/>
            <person name="Glavina del Rio T."/>
            <person name="Dalin E."/>
            <person name="Tice H."/>
            <person name="Bruce D."/>
            <person name="Pitluck S."/>
            <person name="Lowry S.R."/>
            <person name="Larimer F."/>
            <person name="Land M.L."/>
            <person name="Hauser L."/>
            <person name="Kyrpides N."/>
            <person name="Ivanova N.N."/>
            <person name="Richardson P."/>
        </authorList>
    </citation>
    <scope>NUCLEOTIDE SEQUENCE [LARGE SCALE GENOMIC DNA]</scope>
    <source>
        <strain evidence="4">MP104C</strain>
    </source>
</reference>
<evidence type="ECO:0000256" key="2">
    <source>
        <dbReference type="SAM" id="Coils"/>
    </source>
</evidence>
<evidence type="ECO:0000313" key="4">
    <source>
        <dbReference type="Proteomes" id="UP000008544"/>
    </source>
</evidence>
<comment type="similarity">
    <text evidence="1">Belongs to the UPF0749 family.</text>
</comment>
<evidence type="ECO:0000256" key="1">
    <source>
        <dbReference type="ARBA" id="ARBA00009108"/>
    </source>
</evidence>
<keyword evidence="2" id="KW-0175">Coiled coil</keyword>
<gene>
    <name evidence="3" type="ordered locus">Daud_1430</name>
</gene>
<sequence length="234" mass="25758">MHPGYISIAVVGLLLGLLVGFQVRLLELPEPPLPPGDRGRILTAELKELTQEKESLRAEVREMEDKVQTARQGNEQAESALRAEIEKHMVLAGLTRVAGPGVELHLENAAGIDRPGGILFAMRDEDLLRVVNELRAAGAEAIAVNDQRLTATSEIRQAGPFINVNQERISTPYRIQAIGNPDDLVKALEFPGGLAETLREWGIDVVIETRDELVLPAYQGRPRLEYARPLREGV</sequence>
<evidence type="ECO:0000313" key="3">
    <source>
        <dbReference type="EMBL" id="ACA59937.1"/>
    </source>
</evidence>
<feature type="coiled-coil region" evidence="2">
    <location>
        <begin position="39"/>
        <end position="80"/>
    </location>
</feature>
<dbReference type="HOGENOM" id="CLU_040273_4_0_9"/>
<organism evidence="3 4">
    <name type="scientific">Desulforudis audaxviator (strain MP104C)</name>
    <dbReference type="NCBI Taxonomy" id="477974"/>
    <lineage>
        <taxon>Bacteria</taxon>
        <taxon>Bacillati</taxon>
        <taxon>Bacillota</taxon>
        <taxon>Clostridia</taxon>
        <taxon>Thermoanaerobacterales</taxon>
        <taxon>Candidatus Desulforudaceae</taxon>
        <taxon>Candidatus Desulforudis</taxon>
    </lineage>
</organism>
<dbReference type="Proteomes" id="UP000008544">
    <property type="component" value="Chromosome"/>
</dbReference>
<reference evidence="3 4" key="2">
    <citation type="journal article" date="2008" name="Science">
        <title>Environmental genomics reveals a single-species ecosystem deep within Earth.</title>
        <authorList>
            <person name="Chivian D."/>
            <person name="Brodie E.L."/>
            <person name="Alm E.J."/>
            <person name="Culley D.E."/>
            <person name="Dehal P.S."/>
            <person name="Desantis T.Z."/>
            <person name="Gihring T.M."/>
            <person name="Lapidus A."/>
            <person name="Lin L.H."/>
            <person name="Lowry S.R."/>
            <person name="Moser D.P."/>
            <person name="Richardson P.M."/>
            <person name="Southam G."/>
            <person name="Wanger G."/>
            <person name="Pratt L.M."/>
            <person name="Andersen G.L."/>
            <person name="Hazen T.C."/>
            <person name="Brockman F.J."/>
            <person name="Arkin A.P."/>
            <person name="Onstott T.C."/>
        </authorList>
    </citation>
    <scope>NUCLEOTIDE SEQUENCE [LARGE SCALE GENOMIC DNA]</scope>
    <source>
        <strain evidence="3 4">MP104C</strain>
    </source>
</reference>
<dbReference type="Gene3D" id="3.30.70.1880">
    <property type="entry name" value="Protein of unknown function DUF881"/>
    <property type="match status" value="1"/>
</dbReference>
<dbReference type="Pfam" id="PF05949">
    <property type="entry name" value="DUF881"/>
    <property type="match status" value="1"/>
</dbReference>
<dbReference type="eggNOG" id="COG3879">
    <property type="taxonomic scope" value="Bacteria"/>
</dbReference>
<name>B1I4E5_DESAP</name>
<dbReference type="KEGG" id="dau:Daud_1430"/>
<dbReference type="STRING" id="477974.Daud_1430"/>
<accession>B1I4E5</accession>
<dbReference type="RefSeq" id="WP_012302522.1">
    <property type="nucleotide sequence ID" value="NC_010424.1"/>
</dbReference>
<evidence type="ECO:0008006" key="5">
    <source>
        <dbReference type="Google" id="ProtNLM"/>
    </source>
</evidence>
<dbReference type="PANTHER" id="PTHR37313">
    <property type="entry name" value="UPF0749 PROTEIN RV1825"/>
    <property type="match status" value="1"/>
</dbReference>
<dbReference type="EMBL" id="CP000860">
    <property type="protein sequence ID" value="ACA59937.1"/>
    <property type="molecule type" value="Genomic_DNA"/>
</dbReference>